<comment type="similarity">
    <text evidence="6">Belongs to the polysaccharide monooxygenase AA13 family.</text>
</comment>
<evidence type="ECO:0000256" key="1">
    <source>
        <dbReference type="ARBA" id="ARBA00001973"/>
    </source>
</evidence>
<evidence type="ECO:0000313" key="9">
    <source>
        <dbReference type="EMBL" id="CAD7093332.1"/>
    </source>
</evidence>
<protein>
    <recommendedName>
        <fullName evidence="8">Chitin-binding type-4 domain-containing protein</fullName>
    </recommendedName>
</protein>
<feature type="chain" id="PRO_5031235536" description="Chitin-binding type-4 domain-containing protein" evidence="7">
    <location>
        <begin position="21"/>
        <end position="218"/>
    </location>
</feature>
<dbReference type="Proteomes" id="UP000594454">
    <property type="component" value="Chromosome 6"/>
</dbReference>
<name>A0A7R8Z4T5_HERIL</name>
<reference evidence="9 10" key="1">
    <citation type="submission" date="2020-11" db="EMBL/GenBank/DDBJ databases">
        <authorList>
            <person name="Wallbank WR R."/>
            <person name="Pardo Diaz C."/>
            <person name="Kozak K."/>
            <person name="Martin S."/>
            <person name="Jiggins C."/>
            <person name="Moest M."/>
            <person name="Warren A I."/>
            <person name="Generalovic N T."/>
            <person name="Byers J.R.P. K."/>
            <person name="Montejo-Kovacevich G."/>
            <person name="Yen C E."/>
        </authorList>
    </citation>
    <scope>NUCLEOTIDE SEQUENCE [LARGE SCALE GENOMIC DNA]</scope>
</reference>
<dbReference type="EMBL" id="LR899014">
    <property type="protein sequence ID" value="CAD7093332.1"/>
    <property type="molecule type" value="Genomic_DNA"/>
</dbReference>
<dbReference type="InParanoid" id="A0A7R8Z4T5"/>
<keyword evidence="7" id="KW-0732">Signal</keyword>
<evidence type="ECO:0000259" key="8">
    <source>
        <dbReference type="Pfam" id="PF03067"/>
    </source>
</evidence>
<keyword evidence="2" id="KW-0479">Metal-binding</keyword>
<dbReference type="GO" id="GO:0046872">
    <property type="term" value="F:metal ion binding"/>
    <property type="evidence" value="ECO:0007669"/>
    <property type="project" value="UniProtKB-KW"/>
</dbReference>
<evidence type="ECO:0000256" key="2">
    <source>
        <dbReference type="ARBA" id="ARBA00022723"/>
    </source>
</evidence>
<dbReference type="PANTHER" id="PTHR36575">
    <property type="entry name" value="BINDING PROTEIN, PUTATIVE (AFU_ORTHOLOGUE AFUA_1G14430)-RELATED"/>
    <property type="match status" value="1"/>
</dbReference>
<evidence type="ECO:0000313" key="10">
    <source>
        <dbReference type="Proteomes" id="UP000594454"/>
    </source>
</evidence>
<feature type="signal peptide" evidence="7">
    <location>
        <begin position="1"/>
        <end position="20"/>
    </location>
</feature>
<evidence type="ECO:0000256" key="5">
    <source>
        <dbReference type="ARBA" id="ARBA00023180"/>
    </source>
</evidence>
<evidence type="ECO:0000256" key="7">
    <source>
        <dbReference type="SAM" id="SignalP"/>
    </source>
</evidence>
<dbReference type="OrthoDB" id="64893at2759"/>
<keyword evidence="10" id="KW-1185">Reference proteome</keyword>
<gene>
    <name evidence="9" type="ORF">HERILL_LOCUS15617</name>
</gene>
<sequence length="218" mass="24345">MEHALSKLLLLFGLVDYAFGHGMMIEPVGRQSRWRVDDTAPVNTNDNELFCGGITNTWQVHNGKCGICGDDFGLPTPRPHEFGGEYGSGDIVRVYKAGTDIPITANLTANHRGYFTFDICNMDYSDETEECFIKLKIEDGSDRFYLPSPESGTYHTAVFIPRYIVCDHCVLRWQYTAGNMWGPCGDGTSALGCGPQEIFRSCADIRIEDAGHRYFGFL</sequence>
<keyword evidence="3" id="KW-0186">Copper</keyword>
<evidence type="ECO:0000256" key="6">
    <source>
        <dbReference type="ARBA" id="ARBA00034311"/>
    </source>
</evidence>
<dbReference type="AlphaFoldDB" id="A0A7R8Z4T5"/>
<dbReference type="PANTHER" id="PTHR36575:SF2">
    <property type="entry name" value="CHITIN-BINDING TYPE-4 DOMAIN-CONTAINING PROTEIN-RELATED"/>
    <property type="match status" value="1"/>
</dbReference>
<dbReference type="Pfam" id="PF03067">
    <property type="entry name" value="LPMO_10"/>
    <property type="match status" value="1"/>
</dbReference>
<comment type="cofactor">
    <cofactor evidence="1">
        <name>Cu(2+)</name>
        <dbReference type="ChEBI" id="CHEBI:29036"/>
    </cofactor>
</comment>
<keyword evidence="5" id="KW-0325">Glycoprotein</keyword>
<keyword evidence="4" id="KW-1015">Disulfide bond</keyword>
<organism evidence="9 10">
    <name type="scientific">Hermetia illucens</name>
    <name type="common">Black soldier fly</name>
    <dbReference type="NCBI Taxonomy" id="343691"/>
    <lineage>
        <taxon>Eukaryota</taxon>
        <taxon>Metazoa</taxon>
        <taxon>Ecdysozoa</taxon>
        <taxon>Arthropoda</taxon>
        <taxon>Hexapoda</taxon>
        <taxon>Insecta</taxon>
        <taxon>Pterygota</taxon>
        <taxon>Neoptera</taxon>
        <taxon>Endopterygota</taxon>
        <taxon>Diptera</taxon>
        <taxon>Brachycera</taxon>
        <taxon>Stratiomyomorpha</taxon>
        <taxon>Stratiomyidae</taxon>
        <taxon>Hermetiinae</taxon>
        <taxon>Hermetia</taxon>
    </lineage>
</organism>
<dbReference type="OMA" id="GHAALYE"/>
<evidence type="ECO:0000256" key="4">
    <source>
        <dbReference type="ARBA" id="ARBA00023157"/>
    </source>
</evidence>
<proteinExistence type="inferred from homology"/>
<accession>A0A7R8Z4T5</accession>
<evidence type="ECO:0000256" key="3">
    <source>
        <dbReference type="ARBA" id="ARBA00023008"/>
    </source>
</evidence>
<dbReference type="InterPro" id="IPR004302">
    <property type="entry name" value="Cellulose/chitin-bd_N"/>
</dbReference>
<dbReference type="InterPro" id="IPR052282">
    <property type="entry name" value="Starch-active_LPMO"/>
</dbReference>
<feature type="domain" description="Chitin-binding type-4" evidence="8">
    <location>
        <begin position="21"/>
        <end position="205"/>
    </location>
</feature>